<keyword evidence="5" id="KW-1185">Reference proteome</keyword>
<dbReference type="PANTHER" id="PTHR33371:SF4">
    <property type="entry name" value="INTERMEMBRANE PHOSPHOLIPID TRANSPORT SYSTEM BINDING PROTEIN MLAD"/>
    <property type="match status" value="1"/>
</dbReference>
<proteinExistence type="predicted"/>
<feature type="domain" description="Mce/MlaD" evidence="3">
    <location>
        <begin position="28"/>
        <end position="105"/>
    </location>
</feature>
<sequence>MRHLRRLAAAAVALVFAGGVYAMSRSGDGYEIALVLPAAGGLVTGTPVQIAGSDAGTITDVTTRDGKAVVRVEMAERYTPLHDGTAARIAWKAVLGERLLEITPGPEQNPALPDGALVPGTIAPVEFDTVLAALDPDTRERLTSLLSETTGTLDGREPDLNRTIQTAGPALDSLGHVLQAVGQDGPAIQSLVTRLRELTGVLAARHSDVSGTVEHLSRFTEVTAARQEALRAALRELPSTLSTARQTLDRVPAAADAATPLLTDLGSATERLPAVARNLEPLLVDLRPAVADLRPTLAAAETLLGRTPALLDSAHATLPPLTAAAVSGAPALEFLRPYTPEIAGWMANWGSATANYDSHGHYHRFLVQGGMQSANVNPGVMPPGVRQNLTPAPGTSEGQPWTDATGSGMR</sequence>
<feature type="signal peptide" evidence="2">
    <location>
        <begin position="1"/>
        <end position="22"/>
    </location>
</feature>
<evidence type="ECO:0000313" key="4">
    <source>
        <dbReference type="EMBL" id="NMH91417.1"/>
    </source>
</evidence>
<protein>
    <submittedName>
        <fullName evidence="4">MCE family protein</fullName>
    </submittedName>
</protein>
<feature type="compositionally biased region" description="Polar residues" evidence="1">
    <location>
        <begin position="396"/>
        <end position="410"/>
    </location>
</feature>
<keyword evidence="2" id="KW-0732">Signal</keyword>
<dbReference type="GO" id="GO:0005543">
    <property type="term" value="F:phospholipid binding"/>
    <property type="evidence" value="ECO:0007669"/>
    <property type="project" value="TreeGrafter"/>
</dbReference>
<dbReference type="PANTHER" id="PTHR33371">
    <property type="entry name" value="INTERMEMBRANE PHOSPHOLIPID TRANSPORT SYSTEM BINDING PROTEIN MLAD-RELATED"/>
    <property type="match status" value="1"/>
</dbReference>
<name>A0A848DFM0_9PSEU</name>
<evidence type="ECO:0000313" key="5">
    <source>
        <dbReference type="Proteomes" id="UP000586918"/>
    </source>
</evidence>
<reference evidence="4 5" key="1">
    <citation type="submission" date="2020-04" db="EMBL/GenBank/DDBJ databases">
        <authorList>
            <person name="Klaysubun C."/>
            <person name="Duangmal K."/>
            <person name="Lipun K."/>
        </authorList>
    </citation>
    <scope>NUCLEOTIDE SEQUENCE [LARGE SCALE GENOMIC DNA]</scope>
    <source>
        <strain evidence="4 5">DSM 45300</strain>
    </source>
</reference>
<dbReference type="InterPro" id="IPR052336">
    <property type="entry name" value="MlaD_Phospholipid_Transporter"/>
</dbReference>
<dbReference type="AlphaFoldDB" id="A0A848DFM0"/>
<feature type="chain" id="PRO_5032516097" evidence="2">
    <location>
        <begin position="23"/>
        <end position="410"/>
    </location>
</feature>
<comment type="caution">
    <text evidence="4">The sequence shown here is derived from an EMBL/GenBank/DDBJ whole genome shotgun (WGS) entry which is preliminary data.</text>
</comment>
<dbReference type="RefSeq" id="WP_169411447.1">
    <property type="nucleotide sequence ID" value="NZ_JAAXKZ010000017.1"/>
</dbReference>
<organism evidence="4 5">
    <name type="scientific">Pseudonocardia bannensis</name>
    <dbReference type="NCBI Taxonomy" id="630973"/>
    <lineage>
        <taxon>Bacteria</taxon>
        <taxon>Bacillati</taxon>
        <taxon>Actinomycetota</taxon>
        <taxon>Actinomycetes</taxon>
        <taxon>Pseudonocardiales</taxon>
        <taxon>Pseudonocardiaceae</taxon>
        <taxon>Pseudonocardia</taxon>
    </lineage>
</organism>
<evidence type="ECO:0000259" key="3">
    <source>
        <dbReference type="Pfam" id="PF02470"/>
    </source>
</evidence>
<evidence type="ECO:0000256" key="2">
    <source>
        <dbReference type="SAM" id="SignalP"/>
    </source>
</evidence>
<feature type="region of interest" description="Disordered" evidence="1">
    <location>
        <begin position="384"/>
        <end position="410"/>
    </location>
</feature>
<dbReference type="EMBL" id="JAAXKZ010000017">
    <property type="protein sequence ID" value="NMH91417.1"/>
    <property type="molecule type" value="Genomic_DNA"/>
</dbReference>
<dbReference type="GO" id="GO:0005548">
    <property type="term" value="F:phospholipid transporter activity"/>
    <property type="evidence" value="ECO:0007669"/>
    <property type="project" value="TreeGrafter"/>
</dbReference>
<dbReference type="InterPro" id="IPR003399">
    <property type="entry name" value="Mce/MlaD"/>
</dbReference>
<evidence type="ECO:0000256" key="1">
    <source>
        <dbReference type="SAM" id="MobiDB-lite"/>
    </source>
</evidence>
<gene>
    <name evidence="4" type="ORF">HF519_07400</name>
</gene>
<dbReference type="Pfam" id="PF02470">
    <property type="entry name" value="MlaD"/>
    <property type="match status" value="1"/>
</dbReference>
<accession>A0A848DFM0</accession>
<dbReference type="Proteomes" id="UP000586918">
    <property type="component" value="Unassembled WGS sequence"/>
</dbReference>